<dbReference type="PANTHER" id="PTHR22954:SF3">
    <property type="entry name" value="PROTEIN CBG08539"/>
    <property type="match status" value="1"/>
</dbReference>
<sequence>LPRFSGRYEDWPGFADQFRTTIHDNPRLSDCQKLTYLRSCLQGEPAKSIESFANFSANYLCA</sequence>
<evidence type="ECO:0000313" key="1">
    <source>
        <dbReference type="EMBL" id="KOX72515.1"/>
    </source>
</evidence>
<keyword evidence="2" id="KW-1185">Reference proteome</keyword>
<dbReference type="EMBL" id="KQ435819">
    <property type="protein sequence ID" value="KOX72515.1"/>
    <property type="molecule type" value="Genomic_DNA"/>
</dbReference>
<dbReference type="Proteomes" id="UP000053105">
    <property type="component" value="Unassembled WGS sequence"/>
</dbReference>
<proteinExistence type="predicted"/>
<organism evidence="1 2">
    <name type="scientific">Melipona quadrifasciata</name>
    <dbReference type="NCBI Taxonomy" id="166423"/>
    <lineage>
        <taxon>Eukaryota</taxon>
        <taxon>Metazoa</taxon>
        <taxon>Ecdysozoa</taxon>
        <taxon>Arthropoda</taxon>
        <taxon>Hexapoda</taxon>
        <taxon>Insecta</taxon>
        <taxon>Pterygota</taxon>
        <taxon>Neoptera</taxon>
        <taxon>Endopterygota</taxon>
        <taxon>Hymenoptera</taxon>
        <taxon>Apocrita</taxon>
        <taxon>Aculeata</taxon>
        <taxon>Apoidea</taxon>
        <taxon>Anthophila</taxon>
        <taxon>Apidae</taxon>
        <taxon>Melipona</taxon>
    </lineage>
</organism>
<dbReference type="STRING" id="166423.A0A0M8ZWG6"/>
<protein>
    <submittedName>
        <fullName evidence="1">Uncharacterized protein</fullName>
    </submittedName>
</protein>
<reference evidence="1 2" key="1">
    <citation type="submission" date="2015-07" db="EMBL/GenBank/DDBJ databases">
        <title>The genome of Melipona quadrifasciata.</title>
        <authorList>
            <person name="Pan H."/>
            <person name="Kapheim K."/>
        </authorList>
    </citation>
    <scope>NUCLEOTIDE SEQUENCE [LARGE SCALE GENOMIC DNA]</scope>
    <source>
        <strain evidence="1">0111107301</strain>
        <tissue evidence="1">Whole body</tissue>
    </source>
</reference>
<evidence type="ECO:0000313" key="2">
    <source>
        <dbReference type="Proteomes" id="UP000053105"/>
    </source>
</evidence>
<dbReference type="OrthoDB" id="7616674at2759"/>
<dbReference type="Pfam" id="PF03564">
    <property type="entry name" value="DUF1759"/>
    <property type="match status" value="1"/>
</dbReference>
<dbReference type="AlphaFoldDB" id="A0A0M8ZWG6"/>
<feature type="non-terminal residue" evidence="1">
    <location>
        <position position="1"/>
    </location>
</feature>
<dbReference type="InterPro" id="IPR005312">
    <property type="entry name" value="DUF1759"/>
</dbReference>
<accession>A0A0M8ZWG6</accession>
<dbReference type="PANTHER" id="PTHR22954">
    <property type="entry name" value="RETROVIRAL PROTEASE-RELATED"/>
    <property type="match status" value="1"/>
</dbReference>
<gene>
    <name evidence="1" type="ORF">WN51_03109</name>
</gene>
<name>A0A0M8ZWG6_9HYME</name>